<dbReference type="EMBL" id="CP011387">
    <property type="protein sequence ID" value="ANE42861.1"/>
    <property type="molecule type" value="Genomic_DNA"/>
</dbReference>
<sequence length="215" mass="22152">MSAFLRLPAALLALCAVLTACPGSTPPPSGVRVDVTDFDTKQDFTYVSNNFQAARAPLSVAPRSTAEAKMLEAVNTERARGGVCPTSGGGTVAFPVRAPLIFEGHLHAAATGHAAHIVTSQTSTTLSHIGENGSTPARRMVEAGYTPLPTSGTKAVFLESIALGIDDPTEVIAAWKTSVRHCAALFDGATDGSAARGQRGQTVAWVLDVGGVVVK</sequence>
<dbReference type="PANTHER" id="PTHR31157">
    <property type="entry name" value="SCP DOMAIN-CONTAINING PROTEIN"/>
    <property type="match status" value="1"/>
</dbReference>
<dbReference type="PANTHER" id="PTHR31157:SF1">
    <property type="entry name" value="SCP DOMAIN-CONTAINING PROTEIN"/>
    <property type="match status" value="1"/>
</dbReference>
<evidence type="ECO:0000313" key="2">
    <source>
        <dbReference type="EMBL" id="ANE42861.1"/>
    </source>
</evidence>
<evidence type="ECO:0008006" key="4">
    <source>
        <dbReference type="Google" id="ProtNLM"/>
    </source>
</evidence>
<dbReference type="RefSeq" id="WP_064013916.1">
    <property type="nucleotide sequence ID" value="NZ_CP011387.1"/>
</dbReference>
<keyword evidence="3" id="KW-1185">Reference proteome</keyword>
<dbReference type="KEGG" id="dpu:SU48_02755"/>
<dbReference type="PROSITE" id="PS51257">
    <property type="entry name" value="PROKAR_LIPOPROTEIN"/>
    <property type="match status" value="1"/>
</dbReference>
<name>A0A172T793_9DEIO</name>
<gene>
    <name evidence="2" type="ORF">SU48_02755</name>
</gene>
<dbReference type="Proteomes" id="UP000077363">
    <property type="component" value="Chromosome"/>
</dbReference>
<feature type="signal peptide" evidence="1">
    <location>
        <begin position="1"/>
        <end position="20"/>
    </location>
</feature>
<dbReference type="AlphaFoldDB" id="A0A172T793"/>
<dbReference type="OrthoDB" id="72399at2"/>
<feature type="chain" id="PRO_5008000444" description="SCP domain-containing protein" evidence="1">
    <location>
        <begin position="21"/>
        <end position="215"/>
    </location>
</feature>
<keyword evidence="1" id="KW-0732">Signal</keyword>
<protein>
    <recommendedName>
        <fullName evidence="4">SCP domain-containing protein</fullName>
    </recommendedName>
</protein>
<dbReference type="STRING" id="1182568.SU48_02755"/>
<evidence type="ECO:0000313" key="3">
    <source>
        <dbReference type="Proteomes" id="UP000077363"/>
    </source>
</evidence>
<proteinExistence type="predicted"/>
<accession>A0A172T793</accession>
<dbReference type="Gene3D" id="3.40.33.10">
    <property type="entry name" value="CAP"/>
    <property type="match status" value="1"/>
</dbReference>
<reference evidence="2 3" key="1">
    <citation type="submission" date="2015-01" db="EMBL/GenBank/DDBJ databases">
        <title>Deinococcus puniceus/DY1/ whole genome sequencing.</title>
        <authorList>
            <person name="Kim M.K."/>
            <person name="Srinivasan S."/>
            <person name="Lee J.-J."/>
        </authorList>
    </citation>
    <scope>NUCLEOTIDE SEQUENCE [LARGE SCALE GENOMIC DNA]</scope>
    <source>
        <strain evidence="2 3">DY1</strain>
    </source>
</reference>
<dbReference type="InterPro" id="IPR035940">
    <property type="entry name" value="CAP_sf"/>
</dbReference>
<dbReference type="PATRIC" id="fig|1182568.3.peg.577"/>
<evidence type="ECO:0000256" key="1">
    <source>
        <dbReference type="SAM" id="SignalP"/>
    </source>
</evidence>
<organism evidence="2 3">
    <name type="scientific">Deinococcus puniceus</name>
    <dbReference type="NCBI Taxonomy" id="1182568"/>
    <lineage>
        <taxon>Bacteria</taxon>
        <taxon>Thermotogati</taxon>
        <taxon>Deinococcota</taxon>
        <taxon>Deinococci</taxon>
        <taxon>Deinococcales</taxon>
        <taxon>Deinococcaceae</taxon>
        <taxon>Deinococcus</taxon>
    </lineage>
</organism>